<feature type="compositionally biased region" description="Polar residues" evidence="1">
    <location>
        <begin position="73"/>
        <end position="89"/>
    </location>
</feature>
<feature type="region of interest" description="Disordered" evidence="1">
    <location>
        <begin position="59"/>
        <end position="89"/>
    </location>
</feature>
<sequence length="89" mass="9661">MDSTINTVVSSKIIPTSSVAANPSASVATKSPMEVIAHLEQRIGELNLLITQYQAASQNLPHDAHQKRPMQPSFPTSSELNQGDHFTTF</sequence>
<comment type="caution">
    <text evidence="2">The sequence shown here is derived from an EMBL/GenBank/DDBJ whole genome shotgun (WGS) entry which is preliminary data.</text>
</comment>
<dbReference type="Proteomes" id="UP000824120">
    <property type="component" value="Chromosome 7"/>
</dbReference>
<dbReference type="AlphaFoldDB" id="A0A9J5YAS3"/>
<keyword evidence="3" id="KW-1185">Reference proteome</keyword>
<proteinExistence type="predicted"/>
<name>A0A9J5YAS3_SOLCO</name>
<reference evidence="2 3" key="1">
    <citation type="submission" date="2020-09" db="EMBL/GenBank/DDBJ databases">
        <title>De no assembly of potato wild relative species, Solanum commersonii.</title>
        <authorList>
            <person name="Cho K."/>
        </authorList>
    </citation>
    <scope>NUCLEOTIDE SEQUENCE [LARGE SCALE GENOMIC DNA]</scope>
    <source>
        <strain evidence="2">LZ3.2</strain>
        <tissue evidence="2">Leaf</tissue>
    </source>
</reference>
<evidence type="ECO:0000313" key="2">
    <source>
        <dbReference type="EMBL" id="KAG5597242.1"/>
    </source>
</evidence>
<protein>
    <submittedName>
        <fullName evidence="2">Uncharacterized protein</fullName>
    </submittedName>
</protein>
<accession>A0A9J5YAS3</accession>
<dbReference type="EMBL" id="JACXVP010000007">
    <property type="protein sequence ID" value="KAG5597242.1"/>
    <property type="molecule type" value="Genomic_DNA"/>
</dbReference>
<evidence type="ECO:0000313" key="3">
    <source>
        <dbReference type="Proteomes" id="UP000824120"/>
    </source>
</evidence>
<evidence type="ECO:0000256" key="1">
    <source>
        <dbReference type="SAM" id="MobiDB-lite"/>
    </source>
</evidence>
<gene>
    <name evidence="2" type="ORF">H5410_038474</name>
</gene>
<organism evidence="2 3">
    <name type="scientific">Solanum commersonii</name>
    <name type="common">Commerson's wild potato</name>
    <name type="synonym">Commerson's nightshade</name>
    <dbReference type="NCBI Taxonomy" id="4109"/>
    <lineage>
        <taxon>Eukaryota</taxon>
        <taxon>Viridiplantae</taxon>
        <taxon>Streptophyta</taxon>
        <taxon>Embryophyta</taxon>
        <taxon>Tracheophyta</taxon>
        <taxon>Spermatophyta</taxon>
        <taxon>Magnoliopsida</taxon>
        <taxon>eudicotyledons</taxon>
        <taxon>Gunneridae</taxon>
        <taxon>Pentapetalae</taxon>
        <taxon>asterids</taxon>
        <taxon>lamiids</taxon>
        <taxon>Solanales</taxon>
        <taxon>Solanaceae</taxon>
        <taxon>Solanoideae</taxon>
        <taxon>Solaneae</taxon>
        <taxon>Solanum</taxon>
    </lineage>
</organism>